<reference evidence="2" key="1">
    <citation type="submission" date="2018-05" db="EMBL/GenBank/DDBJ databases">
        <authorList>
            <person name="Lanie J.A."/>
            <person name="Ng W.-L."/>
            <person name="Kazmierczak K.M."/>
            <person name="Andrzejewski T.M."/>
            <person name="Davidsen T.M."/>
            <person name="Wayne K.J."/>
            <person name="Tettelin H."/>
            <person name="Glass J.I."/>
            <person name="Rusch D."/>
            <person name="Podicherti R."/>
            <person name="Tsui H.-C.T."/>
            <person name="Winkler M.E."/>
        </authorList>
    </citation>
    <scope>NUCLEOTIDE SEQUENCE</scope>
</reference>
<name>A0A382Z7M7_9ZZZZ</name>
<sequence length="128" mass="13967">MNKSIFRRYLLPGLVCQSIVIGGGYGTGRELVEFFLSQGPLGGLLAIGVTTAVFSIVSMVTFELARVWRAFDYRHFFQKLLGPGWRLFEGCYLGLLLIVLAVVAAAAGEIVQKTFGAGYWIGVSIVML</sequence>
<protein>
    <submittedName>
        <fullName evidence="2">Uncharacterized protein</fullName>
    </submittedName>
</protein>
<dbReference type="PANTHER" id="PTHR37814">
    <property type="entry name" value="CONSERVED MEMBRANE PROTEIN"/>
    <property type="match status" value="1"/>
</dbReference>
<feature type="transmembrane region" description="Helical" evidence="1">
    <location>
        <begin position="42"/>
        <end position="65"/>
    </location>
</feature>
<dbReference type="InterPro" id="IPR038728">
    <property type="entry name" value="YkvI-like"/>
</dbReference>
<evidence type="ECO:0000313" key="2">
    <source>
        <dbReference type="EMBL" id="SVD91501.1"/>
    </source>
</evidence>
<dbReference type="AlphaFoldDB" id="A0A382Z7M7"/>
<dbReference type="PANTHER" id="PTHR37814:SF1">
    <property type="entry name" value="MEMBRANE PROTEIN"/>
    <property type="match status" value="1"/>
</dbReference>
<organism evidence="2">
    <name type="scientific">marine metagenome</name>
    <dbReference type="NCBI Taxonomy" id="408172"/>
    <lineage>
        <taxon>unclassified sequences</taxon>
        <taxon>metagenomes</taxon>
        <taxon>ecological metagenomes</taxon>
    </lineage>
</organism>
<evidence type="ECO:0000256" key="1">
    <source>
        <dbReference type="SAM" id="Phobius"/>
    </source>
</evidence>
<gene>
    <name evidence="2" type="ORF">METZ01_LOCUS444355</name>
</gene>
<accession>A0A382Z7M7</accession>
<keyword evidence="1" id="KW-0812">Transmembrane</keyword>
<keyword evidence="1" id="KW-0472">Membrane</keyword>
<dbReference type="EMBL" id="UINC01181687">
    <property type="protein sequence ID" value="SVD91501.1"/>
    <property type="molecule type" value="Genomic_DNA"/>
</dbReference>
<feature type="transmembrane region" description="Helical" evidence="1">
    <location>
        <begin position="86"/>
        <end position="107"/>
    </location>
</feature>
<proteinExistence type="predicted"/>
<keyword evidence="1" id="KW-1133">Transmembrane helix</keyword>
<feature type="non-terminal residue" evidence="2">
    <location>
        <position position="128"/>
    </location>
</feature>